<dbReference type="PANTHER" id="PTHR36454">
    <property type="entry name" value="LMO2823 PROTEIN"/>
    <property type="match status" value="1"/>
</dbReference>
<reference evidence="1" key="2">
    <citation type="journal article" date="2021" name="PeerJ">
        <title>Extensive microbial diversity within the chicken gut microbiome revealed by metagenomics and culture.</title>
        <authorList>
            <person name="Gilroy R."/>
            <person name="Ravi A."/>
            <person name="Getino M."/>
            <person name="Pursley I."/>
            <person name="Horton D.L."/>
            <person name="Alikhan N.F."/>
            <person name="Baker D."/>
            <person name="Gharbi K."/>
            <person name="Hall N."/>
            <person name="Watson M."/>
            <person name="Adriaenssens E.M."/>
            <person name="Foster-Nyarko E."/>
            <person name="Jarju S."/>
            <person name="Secka A."/>
            <person name="Antonio M."/>
            <person name="Oren A."/>
            <person name="Chaudhuri R.R."/>
            <person name="La Ragione R."/>
            <person name="Hildebrand F."/>
            <person name="Pallen M.J."/>
        </authorList>
    </citation>
    <scope>NUCLEOTIDE SEQUENCE</scope>
    <source>
        <strain evidence="1">ChiSxjej2B14-6234</strain>
    </source>
</reference>
<proteinExistence type="predicted"/>
<organism evidence="1 2">
    <name type="scientific">Candidatus Onthenecus intestinigallinarum</name>
    <dbReference type="NCBI Taxonomy" id="2840875"/>
    <lineage>
        <taxon>Bacteria</taxon>
        <taxon>Bacillati</taxon>
        <taxon>Bacillota</taxon>
        <taxon>Clostridia</taxon>
        <taxon>Eubacteriales</taxon>
        <taxon>Candidatus Onthenecus</taxon>
    </lineage>
</organism>
<dbReference type="EMBL" id="DVFJ01000030">
    <property type="protein sequence ID" value="HIQ72196.1"/>
    <property type="molecule type" value="Genomic_DNA"/>
</dbReference>
<comment type="caution">
    <text evidence="1">The sequence shown here is derived from an EMBL/GenBank/DDBJ whole genome shotgun (WGS) entry which is preliminary data.</text>
</comment>
<dbReference type="Pfam" id="PF06245">
    <property type="entry name" value="DUF1015"/>
    <property type="match status" value="1"/>
</dbReference>
<dbReference type="InterPro" id="IPR008323">
    <property type="entry name" value="UCP033563"/>
</dbReference>
<dbReference type="PANTHER" id="PTHR36454:SF1">
    <property type="entry name" value="DUF1015 DOMAIN-CONTAINING PROTEIN"/>
    <property type="match status" value="1"/>
</dbReference>
<dbReference type="Proteomes" id="UP000886887">
    <property type="component" value="Unassembled WGS sequence"/>
</dbReference>
<sequence>MSTAFDSLGLSPADILLPAPHVDPARWAVVACDQHTSDPAYWQRVESYVGDAPSTLRLTFPEIYLSEGFDRVADIQRTMRAYLADGTLVPAVRDGFVLVERTIASGSRLGLMARVDLEMYDFERGSASLVRATEGTILERIPPRVRIRTGAPLETPHVMLLVDDPGRTVIEPLYQHRRRLTPLYDFELMEGGGRLRGWRVDGEREKQQVASALDALRSACGGLLYAVGDGNHSLATARQCWLNLRDTLPPEARAGHPARYALVELVNLHDDALVFEPIHRVLFHVDEQDVLHGLNAFLSRRGAAMAPRRARADEQPLAFLCAKGALSLAVQNAPFALPVATLQRFLDEYLPSRPEARLDYIHGEAFARGLAREPGNACFLLDALDKHALFPAVRRDGALPRKTFSMGEADEKRYYMECRAIL</sequence>
<dbReference type="AlphaFoldDB" id="A0A9D0ZBL1"/>
<name>A0A9D0ZBL1_9FIRM</name>
<reference evidence="1" key="1">
    <citation type="submission" date="2020-10" db="EMBL/GenBank/DDBJ databases">
        <authorList>
            <person name="Gilroy R."/>
        </authorList>
    </citation>
    <scope>NUCLEOTIDE SEQUENCE</scope>
    <source>
        <strain evidence="1">ChiSxjej2B14-6234</strain>
    </source>
</reference>
<evidence type="ECO:0000313" key="1">
    <source>
        <dbReference type="EMBL" id="HIQ72196.1"/>
    </source>
</evidence>
<protein>
    <submittedName>
        <fullName evidence="1">DUF1015 domain-containing protein</fullName>
    </submittedName>
</protein>
<evidence type="ECO:0000313" key="2">
    <source>
        <dbReference type="Proteomes" id="UP000886887"/>
    </source>
</evidence>
<accession>A0A9D0ZBL1</accession>
<gene>
    <name evidence="1" type="ORF">IAB73_08335</name>
</gene>